<gene>
    <name evidence="1" type="ORF">TNCV_4909271</name>
</gene>
<dbReference type="EMBL" id="BMAU01021201">
    <property type="protein sequence ID" value="GFX98284.1"/>
    <property type="molecule type" value="Genomic_DNA"/>
</dbReference>
<keyword evidence="2" id="KW-1185">Reference proteome</keyword>
<evidence type="ECO:0000313" key="1">
    <source>
        <dbReference type="EMBL" id="GFX98284.1"/>
    </source>
</evidence>
<dbReference type="AlphaFoldDB" id="A0A8X6RT20"/>
<dbReference type="Proteomes" id="UP000887159">
    <property type="component" value="Unassembled WGS sequence"/>
</dbReference>
<protein>
    <submittedName>
        <fullName evidence="1">Uncharacterized protein</fullName>
    </submittedName>
</protein>
<sequence>MPAVQRGSMHVKDVEVQTSSHWCENIEVTNTSPKIPEMSNKPNVNEVSKAHLDKKEQAVELQAAKNYCEELQDFNTEGRYR</sequence>
<evidence type="ECO:0000313" key="2">
    <source>
        <dbReference type="Proteomes" id="UP000887159"/>
    </source>
</evidence>
<accession>A0A8X6RT20</accession>
<proteinExistence type="predicted"/>
<organism evidence="1 2">
    <name type="scientific">Trichonephila clavipes</name>
    <name type="common">Golden silk orbweaver</name>
    <name type="synonym">Nephila clavipes</name>
    <dbReference type="NCBI Taxonomy" id="2585209"/>
    <lineage>
        <taxon>Eukaryota</taxon>
        <taxon>Metazoa</taxon>
        <taxon>Ecdysozoa</taxon>
        <taxon>Arthropoda</taxon>
        <taxon>Chelicerata</taxon>
        <taxon>Arachnida</taxon>
        <taxon>Araneae</taxon>
        <taxon>Araneomorphae</taxon>
        <taxon>Entelegynae</taxon>
        <taxon>Araneoidea</taxon>
        <taxon>Nephilidae</taxon>
        <taxon>Trichonephila</taxon>
    </lineage>
</organism>
<comment type="caution">
    <text evidence="1">The sequence shown here is derived from an EMBL/GenBank/DDBJ whole genome shotgun (WGS) entry which is preliminary data.</text>
</comment>
<reference evidence="1" key="1">
    <citation type="submission" date="2020-08" db="EMBL/GenBank/DDBJ databases">
        <title>Multicomponent nature underlies the extraordinary mechanical properties of spider dragline silk.</title>
        <authorList>
            <person name="Kono N."/>
            <person name="Nakamura H."/>
            <person name="Mori M."/>
            <person name="Yoshida Y."/>
            <person name="Ohtoshi R."/>
            <person name="Malay A.D."/>
            <person name="Moran D.A.P."/>
            <person name="Tomita M."/>
            <person name="Numata K."/>
            <person name="Arakawa K."/>
        </authorList>
    </citation>
    <scope>NUCLEOTIDE SEQUENCE</scope>
</reference>
<name>A0A8X6RT20_TRICX</name>